<keyword evidence="3 10" id="KW-0808">Transferase</keyword>
<evidence type="ECO:0000313" key="11">
    <source>
        <dbReference type="Proteomes" id="UP000321291"/>
    </source>
</evidence>
<sequence length="364" mass="41347">MAGGIGSRFWPSSRTARPKQFIDILGTGESLMQMTWQRARRFSKPEQILVLTNQLYQNLVAEHLPEISKTNILTEPARNNTAPCIAYAAFKLYQKDPEAIMVILPADHLILKEDKYAEKIQTAVDFVAKNEALVTLGIQPTRPDTGYGYIQFTQNATQPTDKGRAIDTAINVLPVKSFKEKPDLVTAERYLNSRQYLWNAGIFIWKAKDVISGFKKYQPDLYALFEGGMPYYNTDQENAFIEQHYKTSPKISIDYALMEKADNVFTVPADIGWSDLGTWASLWDVKQKDDAGNVLISDQHMELSQTKGCIISKDPEKLAVIDGLTDYIVIDQKDVLLIYPKSKEQDIKHIIAKLEQQKEANRYL</sequence>
<evidence type="ECO:0000256" key="2">
    <source>
        <dbReference type="ARBA" id="ARBA00012387"/>
    </source>
</evidence>
<dbReference type="CDD" id="cd02509">
    <property type="entry name" value="GDP-M1P_Guanylyltransferase"/>
    <property type="match status" value="1"/>
</dbReference>
<dbReference type="GO" id="GO:0005525">
    <property type="term" value="F:GTP binding"/>
    <property type="evidence" value="ECO:0007669"/>
    <property type="project" value="UniProtKB-KW"/>
</dbReference>
<evidence type="ECO:0000256" key="1">
    <source>
        <dbReference type="ARBA" id="ARBA00006115"/>
    </source>
</evidence>
<feature type="domain" description="MannoseP isomerase/GMP-like beta-helix" evidence="9">
    <location>
        <begin position="306"/>
        <end position="354"/>
    </location>
</feature>
<dbReference type="SUPFAM" id="SSF159283">
    <property type="entry name" value="Guanosine diphospho-D-mannose pyrophosphorylase/mannose-6-phosphate isomerase linker domain"/>
    <property type="match status" value="1"/>
</dbReference>
<evidence type="ECO:0000313" key="10">
    <source>
        <dbReference type="EMBL" id="QEC74329.1"/>
    </source>
</evidence>
<comment type="similarity">
    <text evidence="1">Belongs to the mannose-6-phosphate isomerase type 2 family.</text>
</comment>
<dbReference type="Gene3D" id="3.90.550.10">
    <property type="entry name" value="Spore Coat Polysaccharide Biosynthesis Protein SpsA, Chain A"/>
    <property type="match status" value="1"/>
</dbReference>
<keyword evidence="11" id="KW-1185">Reference proteome</keyword>
<comment type="catalytic activity">
    <reaction evidence="7">
        <text>alpha-D-mannose 1-phosphate + GTP + H(+) = GDP-alpha-D-mannose + diphosphate</text>
        <dbReference type="Rhea" id="RHEA:15229"/>
        <dbReference type="ChEBI" id="CHEBI:15378"/>
        <dbReference type="ChEBI" id="CHEBI:33019"/>
        <dbReference type="ChEBI" id="CHEBI:37565"/>
        <dbReference type="ChEBI" id="CHEBI:57527"/>
        <dbReference type="ChEBI" id="CHEBI:58409"/>
        <dbReference type="EC" id="2.7.7.13"/>
    </reaction>
</comment>
<proteinExistence type="inferred from homology"/>
<dbReference type="InterPro" id="IPR005835">
    <property type="entry name" value="NTP_transferase_dom"/>
</dbReference>
<dbReference type="PANTHER" id="PTHR46390">
    <property type="entry name" value="MANNOSE-1-PHOSPHATE GUANYLYLTRANSFERASE"/>
    <property type="match status" value="1"/>
</dbReference>
<evidence type="ECO:0000256" key="3">
    <source>
        <dbReference type="ARBA" id="ARBA00022679"/>
    </source>
</evidence>
<evidence type="ECO:0000256" key="4">
    <source>
        <dbReference type="ARBA" id="ARBA00022695"/>
    </source>
</evidence>
<keyword evidence="5" id="KW-0547">Nucleotide-binding</keyword>
<keyword evidence="6" id="KW-0342">GTP-binding</keyword>
<feature type="domain" description="Nucleotidyl transferase" evidence="8">
    <location>
        <begin position="1"/>
        <end position="289"/>
    </location>
</feature>
<dbReference type="OrthoDB" id="9806359at2"/>
<protein>
    <recommendedName>
        <fullName evidence="2">mannose-1-phosphate guanylyltransferase</fullName>
        <ecNumber evidence="2">2.7.7.13</ecNumber>
    </recommendedName>
</protein>
<dbReference type="FunFam" id="3.90.550.10:FF:000046">
    <property type="entry name" value="Mannose-1-phosphate guanylyltransferase (GDP)"/>
    <property type="match status" value="1"/>
</dbReference>
<evidence type="ECO:0000256" key="6">
    <source>
        <dbReference type="ARBA" id="ARBA00023134"/>
    </source>
</evidence>
<dbReference type="EC" id="2.7.7.13" evidence="2"/>
<dbReference type="InterPro" id="IPR029044">
    <property type="entry name" value="Nucleotide-diphossugar_trans"/>
</dbReference>
<evidence type="ECO:0000256" key="5">
    <source>
        <dbReference type="ARBA" id="ARBA00022741"/>
    </source>
</evidence>
<dbReference type="Pfam" id="PF00483">
    <property type="entry name" value="NTP_transferase"/>
    <property type="match status" value="1"/>
</dbReference>
<name>A0A5B8VSB0_9BACT</name>
<dbReference type="SUPFAM" id="SSF53448">
    <property type="entry name" value="Nucleotide-diphospho-sugar transferases"/>
    <property type="match status" value="1"/>
</dbReference>
<dbReference type="KEGG" id="agi:FSB73_16995"/>
<evidence type="ECO:0000259" key="8">
    <source>
        <dbReference type="Pfam" id="PF00483"/>
    </source>
</evidence>
<keyword evidence="4 10" id="KW-0548">Nucleotidyltransferase</keyword>
<dbReference type="InterPro" id="IPR051161">
    <property type="entry name" value="Mannose-6P_isomerase_type2"/>
</dbReference>
<dbReference type="AlphaFoldDB" id="A0A5B8VSB0"/>
<accession>A0A5B8VSB0</accession>
<dbReference type="InterPro" id="IPR054566">
    <property type="entry name" value="ManC/GMP-like_b-helix"/>
</dbReference>
<dbReference type="Pfam" id="PF22640">
    <property type="entry name" value="ManC_GMP_beta-helix"/>
    <property type="match status" value="1"/>
</dbReference>
<evidence type="ECO:0000259" key="9">
    <source>
        <dbReference type="Pfam" id="PF22640"/>
    </source>
</evidence>
<gene>
    <name evidence="10" type="ORF">FSB73_16995</name>
</gene>
<organism evidence="10 11">
    <name type="scientific">Arachidicoccus ginsenosidivorans</name>
    <dbReference type="NCBI Taxonomy" id="496057"/>
    <lineage>
        <taxon>Bacteria</taxon>
        <taxon>Pseudomonadati</taxon>
        <taxon>Bacteroidota</taxon>
        <taxon>Chitinophagia</taxon>
        <taxon>Chitinophagales</taxon>
        <taxon>Chitinophagaceae</taxon>
        <taxon>Arachidicoccus</taxon>
    </lineage>
</organism>
<dbReference type="InterPro" id="IPR049577">
    <property type="entry name" value="GMPP_N"/>
</dbReference>
<reference evidence="10 11" key="1">
    <citation type="journal article" date="2017" name="Int. J. Syst. Evol. Microbiol.">
        <title>Arachidicoccus ginsenosidivorans sp. nov., with ginsenoside-converting activity isolated from ginseng cultivating soil.</title>
        <authorList>
            <person name="Siddiqi M.Z."/>
            <person name="Aslam Z."/>
            <person name="Im W.T."/>
        </authorList>
    </citation>
    <scope>NUCLEOTIDE SEQUENCE [LARGE SCALE GENOMIC DNA]</scope>
    <source>
        <strain evidence="10 11">Gsoil 809</strain>
    </source>
</reference>
<dbReference type="EMBL" id="CP042434">
    <property type="protein sequence ID" value="QEC74329.1"/>
    <property type="molecule type" value="Genomic_DNA"/>
</dbReference>
<dbReference type="PANTHER" id="PTHR46390:SF1">
    <property type="entry name" value="MANNOSE-1-PHOSPHATE GUANYLYLTRANSFERASE"/>
    <property type="match status" value="1"/>
</dbReference>
<dbReference type="GO" id="GO:0009298">
    <property type="term" value="P:GDP-mannose biosynthetic process"/>
    <property type="evidence" value="ECO:0007669"/>
    <property type="project" value="TreeGrafter"/>
</dbReference>
<dbReference type="Proteomes" id="UP000321291">
    <property type="component" value="Chromosome"/>
</dbReference>
<dbReference type="GO" id="GO:0004475">
    <property type="term" value="F:mannose-1-phosphate guanylyltransferase (GTP) activity"/>
    <property type="evidence" value="ECO:0007669"/>
    <property type="project" value="UniProtKB-EC"/>
</dbReference>
<evidence type="ECO:0000256" key="7">
    <source>
        <dbReference type="ARBA" id="ARBA00047343"/>
    </source>
</evidence>